<accession>A0A6J7WMG4</accession>
<evidence type="ECO:0000313" key="1">
    <source>
        <dbReference type="EMBL" id="CAB5217825.1"/>
    </source>
</evidence>
<organism evidence="1">
    <name type="scientific">uncultured Caudovirales phage</name>
    <dbReference type="NCBI Taxonomy" id="2100421"/>
    <lineage>
        <taxon>Viruses</taxon>
        <taxon>Duplodnaviria</taxon>
        <taxon>Heunggongvirae</taxon>
        <taxon>Uroviricota</taxon>
        <taxon>Caudoviricetes</taxon>
        <taxon>Peduoviridae</taxon>
        <taxon>Maltschvirus</taxon>
        <taxon>Maltschvirus maltsch</taxon>
    </lineage>
</organism>
<sequence>MIWQYLTEDITGAASKKHHGKKGDMVAIVTHSLNMRLVVNQYGHKFWVNEKQLTNDWSKTKSTNEDNL</sequence>
<protein>
    <submittedName>
        <fullName evidence="1">Uncharacterized protein</fullName>
    </submittedName>
</protein>
<dbReference type="EMBL" id="LR798248">
    <property type="protein sequence ID" value="CAB5217825.1"/>
    <property type="molecule type" value="Genomic_DNA"/>
</dbReference>
<gene>
    <name evidence="1" type="ORF">UFOVP208_18</name>
</gene>
<name>A0A6J7WMG4_9CAUD</name>
<reference evidence="1" key="1">
    <citation type="submission" date="2020-05" db="EMBL/GenBank/DDBJ databases">
        <authorList>
            <person name="Chiriac C."/>
            <person name="Salcher M."/>
            <person name="Ghai R."/>
            <person name="Kavagutti S V."/>
        </authorList>
    </citation>
    <scope>NUCLEOTIDE SEQUENCE</scope>
</reference>
<proteinExistence type="predicted"/>